<protein>
    <submittedName>
        <fullName evidence="9">Precorrin-2 C(20)-methyltransferase</fullName>
        <ecNumber evidence="9">2.1.1.130</ecNumber>
    </submittedName>
</protein>
<dbReference type="InterPro" id="IPR014777">
    <property type="entry name" value="4pyrrole_Mease_sub1"/>
</dbReference>
<dbReference type="InterPro" id="IPR012382">
    <property type="entry name" value="CobI/CbiL"/>
</dbReference>
<dbReference type="CDD" id="cd11645">
    <property type="entry name" value="Precorrin_2_C20_MT"/>
    <property type="match status" value="1"/>
</dbReference>
<comment type="caution">
    <text evidence="9">The sequence shown here is derived from an EMBL/GenBank/DDBJ whole genome shotgun (WGS) entry which is preliminary data.</text>
</comment>
<evidence type="ECO:0000256" key="2">
    <source>
        <dbReference type="ARBA" id="ARBA00005879"/>
    </source>
</evidence>
<proteinExistence type="inferred from homology"/>
<dbReference type="Pfam" id="PF00590">
    <property type="entry name" value="TP_methylase"/>
    <property type="match status" value="1"/>
</dbReference>
<dbReference type="InterPro" id="IPR003043">
    <property type="entry name" value="Uropor_MeTrfase_CS"/>
</dbReference>
<evidence type="ECO:0000256" key="3">
    <source>
        <dbReference type="ARBA" id="ARBA00022573"/>
    </source>
</evidence>
<evidence type="ECO:0000256" key="4">
    <source>
        <dbReference type="ARBA" id="ARBA00022603"/>
    </source>
</evidence>
<evidence type="ECO:0000256" key="1">
    <source>
        <dbReference type="ARBA" id="ARBA00004953"/>
    </source>
</evidence>
<keyword evidence="3" id="KW-0169">Cobalamin biosynthesis</keyword>
<gene>
    <name evidence="9" type="ORF">NFI95_01315</name>
</gene>
<keyword evidence="10" id="KW-1185">Reference proteome</keyword>
<dbReference type="Proteomes" id="UP001524587">
    <property type="component" value="Unassembled WGS sequence"/>
</dbReference>
<feature type="domain" description="Tetrapyrrole methylase" evidence="8">
    <location>
        <begin position="7"/>
        <end position="218"/>
    </location>
</feature>
<keyword evidence="5 9" id="KW-0808">Transferase</keyword>
<dbReference type="SUPFAM" id="SSF53790">
    <property type="entry name" value="Tetrapyrrole methylase"/>
    <property type="match status" value="1"/>
</dbReference>
<dbReference type="GO" id="GO:0032259">
    <property type="term" value="P:methylation"/>
    <property type="evidence" value="ECO:0007669"/>
    <property type="project" value="UniProtKB-KW"/>
</dbReference>
<evidence type="ECO:0000313" key="9">
    <source>
        <dbReference type="EMBL" id="MCQ8277089.1"/>
    </source>
</evidence>
<sequence length="243" mass="27032">MSATGTLQVIGLGPGDPELMTLKAARLIAEASVVAFFARRDRVGHARSIAGDRLRPDATLLRFEYPFTTEMPLSDPRYAEQMTAFYEDCSAEIANHLDRGRDVSLLCEGDPFFYGSAMYLFDRLRERYPHRAVPGVTGMSGCWTAAALPITHGDDVLSVLPGTLSEDALVERLLHCDAAVIMKVGRNLPKIRRALERARLLDRAIYAERGTQDKQRLLALRDTDGHDAPYFSMILVPGRQNPR</sequence>
<evidence type="ECO:0000313" key="10">
    <source>
        <dbReference type="Proteomes" id="UP001524587"/>
    </source>
</evidence>
<dbReference type="EC" id="2.1.1.130" evidence="9"/>
<comment type="similarity">
    <text evidence="2 7">Belongs to the precorrin methyltransferase family.</text>
</comment>
<organism evidence="9 10">
    <name type="scientific">Endosaccharibacter trunci</name>
    <dbReference type="NCBI Taxonomy" id="2812733"/>
    <lineage>
        <taxon>Bacteria</taxon>
        <taxon>Pseudomonadati</taxon>
        <taxon>Pseudomonadota</taxon>
        <taxon>Alphaproteobacteria</taxon>
        <taxon>Acetobacterales</taxon>
        <taxon>Acetobacteraceae</taxon>
        <taxon>Endosaccharibacter</taxon>
    </lineage>
</organism>
<dbReference type="RefSeq" id="WP_422862531.1">
    <property type="nucleotide sequence ID" value="NZ_JAMSKV010000001.1"/>
</dbReference>
<reference evidence="9 10" key="1">
    <citation type="submission" date="2022-06" db="EMBL/GenBank/DDBJ databases">
        <title>Endosaccharibacter gen. nov., sp. nov., endophytic bacteria isolated from sugarcane.</title>
        <authorList>
            <person name="Pitiwittayakul N."/>
            <person name="Yukphan P."/>
            <person name="Charoenyingcharoen P."/>
            <person name="Tanasupawat S."/>
        </authorList>
    </citation>
    <scope>NUCLEOTIDE SEQUENCE [LARGE SCALE GENOMIC DNA]</scope>
    <source>
        <strain evidence="9 10">KSS8</strain>
    </source>
</reference>
<dbReference type="PANTHER" id="PTHR43467">
    <property type="entry name" value="COBALT-PRECORRIN-2 C(20)-METHYLTRANSFERASE"/>
    <property type="match status" value="1"/>
</dbReference>
<keyword evidence="4 9" id="KW-0489">Methyltransferase</keyword>
<dbReference type="InterPro" id="IPR000878">
    <property type="entry name" value="4pyrrol_Mease"/>
</dbReference>
<comment type="pathway">
    <text evidence="1">Cofactor biosynthesis; adenosylcobalamin biosynthesis.</text>
</comment>
<evidence type="ECO:0000256" key="7">
    <source>
        <dbReference type="PIRNR" id="PIRNR036427"/>
    </source>
</evidence>
<dbReference type="PROSITE" id="PS00839">
    <property type="entry name" value="SUMT_1"/>
    <property type="match status" value="1"/>
</dbReference>
<dbReference type="Gene3D" id="3.40.1010.10">
    <property type="entry name" value="Cobalt-precorrin-4 Transmethylase, Domain 1"/>
    <property type="match status" value="1"/>
</dbReference>
<dbReference type="NCBIfam" id="TIGR01467">
    <property type="entry name" value="cobI_cbiL"/>
    <property type="match status" value="1"/>
</dbReference>
<dbReference type="Gene3D" id="3.30.950.10">
    <property type="entry name" value="Methyltransferase, Cobalt-precorrin-4 Transmethylase, Domain 2"/>
    <property type="match status" value="1"/>
</dbReference>
<dbReference type="NCBIfam" id="NF004647">
    <property type="entry name" value="PRK05990.1"/>
    <property type="match status" value="1"/>
</dbReference>
<dbReference type="PANTHER" id="PTHR43467:SF2">
    <property type="entry name" value="COBALT-PRECORRIN-2 C(20)-METHYLTRANSFERASE"/>
    <property type="match status" value="1"/>
</dbReference>
<dbReference type="GO" id="GO:0030788">
    <property type="term" value="F:precorrin-2 C20-methyltransferase activity"/>
    <property type="evidence" value="ECO:0007669"/>
    <property type="project" value="UniProtKB-EC"/>
</dbReference>
<evidence type="ECO:0000256" key="5">
    <source>
        <dbReference type="ARBA" id="ARBA00022679"/>
    </source>
</evidence>
<evidence type="ECO:0000256" key="6">
    <source>
        <dbReference type="ARBA" id="ARBA00022691"/>
    </source>
</evidence>
<evidence type="ECO:0000259" key="8">
    <source>
        <dbReference type="Pfam" id="PF00590"/>
    </source>
</evidence>
<name>A0ABT1W2J4_9PROT</name>
<dbReference type="EMBL" id="JAMSKV010000001">
    <property type="protein sequence ID" value="MCQ8277089.1"/>
    <property type="molecule type" value="Genomic_DNA"/>
</dbReference>
<keyword evidence="6" id="KW-0949">S-adenosyl-L-methionine</keyword>
<dbReference type="InterPro" id="IPR014776">
    <property type="entry name" value="4pyrrole_Mease_sub2"/>
</dbReference>
<dbReference type="InterPro" id="IPR035996">
    <property type="entry name" value="4pyrrol_Methylase_sf"/>
</dbReference>
<dbReference type="PIRSF" id="PIRSF036427">
    <property type="entry name" value="Precrrn-2_mtase"/>
    <property type="match status" value="1"/>
</dbReference>
<dbReference type="InterPro" id="IPR006364">
    <property type="entry name" value="CobI/CbiL/CobIJ_dom"/>
</dbReference>
<accession>A0ABT1W2J4</accession>